<organism evidence="2 3">
    <name type="scientific">Aspergillus granulosus</name>
    <dbReference type="NCBI Taxonomy" id="176169"/>
    <lineage>
        <taxon>Eukaryota</taxon>
        <taxon>Fungi</taxon>
        <taxon>Dikarya</taxon>
        <taxon>Ascomycota</taxon>
        <taxon>Pezizomycotina</taxon>
        <taxon>Eurotiomycetes</taxon>
        <taxon>Eurotiomycetidae</taxon>
        <taxon>Eurotiales</taxon>
        <taxon>Aspergillaceae</taxon>
        <taxon>Aspergillus</taxon>
        <taxon>Aspergillus subgen. Nidulantes</taxon>
    </lineage>
</organism>
<evidence type="ECO:0000313" key="2">
    <source>
        <dbReference type="EMBL" id="KAL2810358.1"/>
    </source>
</evidence>
<dbReference type="SUPFAM" id="SSF50978">
    <property type="entry name" value="WD40 repeat-like"/>
    <property type="match status" value="1"/>
</dbReference>
<dbReference type="Gene3D" id="2.130.10.10">
    <property type="entry name" value="YVTN repeat-like/Quinoprotein amine dehydrogenase"/>
    <property type="match status" value="1"/>
</dbReference>
<comment type="caution">
    <text evidence="2">The sequence shown here is derived from an EMBL/GenBank/DDBJ whole genome shotgun (WGS) entry which is preliminary data.</text>
</comment>
<keyword evidence="1" id="KW-0853">WD repeat</keyword>
<accession>A0ABR4H6D9</accession>
<evidence type="ECO:0000313" key="3">
    <source>
        <dbReference type="Proteomes" id="UP001610334"/>
    </source>
</evidence>
<protein>
    <submittedName>
        <fullName evidence="2">Uncharacterized protein</fullName>
    </submittedName>
</protein>
<evidence type="ECO:0000256" key="1">
    <source>
        <dbReference type="PROSITE-ProRule" id="PRU00221"/>
    </source>
</evidence>
<gene>
    <name evidence="2" type="ORF">BJX63DRAFT_321525</name>
</gene>
<proteinExistence type="predicted"/>
<keyword evidence="3" id="KW-1185">Reference proteome</keyword>
<sequence>MITAATAALTTGAHRNATVVAVAFSSDSQHIAAVCDDQAIKVWKIKKSLKASKFLGRAVGSHIKSSRPWKEIRTSEQVYGVGFAACNRYLETAIGPISLESTSASEEVEEEEQLPGRSDSDLLQDLHVREEWIYYGTMPFLRLLPDFQVYCWDANGDQVVVGFSTGLVSSFDIDRRSLHQYWKYFSSDGTTRPTAD</sequence>
<dbReference type="Proteomes" id="UP001610334">
    <property type="component" value="Unassembled WGS sequence"/>
</dbReference>
<name>A0ABR4H6D9_9EURO</name>
<dbReference type="PROSITE" id="PS50082">
    <property type="entry name" value="WD_REPEATS_2"/>
    <property type="match status" value="1"/>
</dbReference>
<dbReference type="InterPro" id="IPR036322">
    <property type="entry name" value="WD40_repeat_dom_sf"/>
</dbReference>
<reference evidence="2 3" key="1">
    <citation type="submission" date="2024-07" db="EMBL/GenBank/DDBJ databases">
        <title>Section-level genome sequencing and comparative genomics of Aspergillus sections Usti and Cavernicolus.</title>
        <authorList>
            <consortium name="Lawrence Berkeley National Laboratory"/>
            <person name="Nybo J.L."/>
            <person name="Vesth T.C."/>
            <person name="Theobald S."/>
            <person name="Frisvad J.C."/>
            <person name="Larsen T.O."/>
            <person name="Kjaerboelling I."/>
            <person name="Rothschild-Mancinelli K."/>
            <person name="Lyhne E.K."/>
            <person name="Kogle M.E."/>
            <person name="Barry K."/>
            <person name="Clum A."/>
            <person name="Na H."/>
            <person name="Ledsgaard L."/>
            <person name="Lin J."/>
            <person name="Lipzen A."/>
            <person name="Kuo A."/>
            <person name="Riley R."/>
            <person name="Mondo S."/>
            <person name="Labutti K."/>
            <person name="Haridas S."/>
            <person name="Pangalinan J."/>
            <person name="Salamov A.A."/>
            <person name="Simmons B.A."/>
            <person name="Magnuson J.K."/>
            <person name="Chen J."/>
            <person name="Drula E."/>
            <person name="Henrissat B."/>
            <person name="Wiebenga A."/>
            <person name="Lubbers R.J."/>
            <person name="Gomes A.C."/>
            <person name="Makela M.R."/>
            <person name="Stajich J."/>
            <person name="Grigoriev I.V."/>
            <person name="Mortensen U.H."/>
            <person name="De Vries R.P."/>
            <person name="Baker S.E."/>
            <person name="Andersen M.R."/>
        </authorList>
    </citation>
    <scope>NUCLEOTIDE SEQUENCE [LARGE SCALE GENOMIC DNA]</scope>
    <source>
        <strain evidence="2 3">CBS 588.65</strain>
    </source>
</reference>
<dbReference type="EMBL" id="JBFXLT010000073">
    <property type="protein sequence ID" value="KAL2810358.1"/>
    <property type="molecule type" value="Genomic_DNA"/>
</dbReference>
<dbReference type="InterPro" id="IPR015943">
    <property type="entry name" value="WD40/YVTN_repeat-like_dom_sf"/>
</dbReference>
<dbReference type="InterPro" id="IPR001680">
    <property type="entry name" value="WD40_rpt"/>
</dbReference>
<feature type="repeat" description="WD" evidence="1">
    <location>
        <begin position="12"/>
        <end position="53"/>
    </location>
</feature>